<reference evidence="2 3" key="1">
    <citation type="journal article" date="2019" name="Plant Biotechnol. J.">
        <title>The red bayberry genome and genetic basis of sex determination.</title>
        <authorList>
            <person name="Jia H.M."/>
            <person name="Jia H.J."/>
            <person name="Cai Q.L."/>
            <person name="Wang Y."/>
            <person name="Zhao H.B."/>
            <person name="Yang W.F."/>
            <person name="Wang G.Y."/>
            <person name="Li Y.H."/>
            <person name="Zhan D.L."/>
            <person name="Shen Y.T."/>
            <person name="Niu Q.F."/>
            <person name="Chang L."/>
            <person name="Qiu J."/>
            <person name="Zhao L."/>
            <person name="Xie H.B."/>
            <person name="Fu W.Y."/>
            <person name="Jin J."/>
            <person name="Li X.W."/>
            <person name="Jiao Y."/>
            <person name="Zhou C.C."/>
            <person name="Tu T."/>
            <person name="Chai C.Y."/>
            <person name="Gao J.L."/>
            <person name="Fan L.J."/>
            <person name="van de Weg E."/>
            <person name="Wang J.Y."/>
            <person name="Gao Z.S."/>
        </authorList>
    </citation>
    <scope>NUCLEOTIDE SEQUENCE [LARGE SCALE GENOMIC DNA]</scope>
    <source>
        <tissue evidence="2">Leaves</tissue>
    </source>
</reference>
<dbReference type="Proteomes" id="UP000516437">
    <property type="component" value="Chromosome 4"/>
</dbReference>
<evidence type="ECO:0000256" key="1">
    <source>
        <dbReference type="SAM" id="MobiDB-lite"/>
    </source>
</evidence>
<accession>A0A6A1VUT8</accession>
<organism evidence="2 3">
    <name type="scientific">Morella rubra</name>
    <name type="common">Chinese bayberry</name>
    <dbReference type="NCBI Taxonomy" id="262757"/>
    <lineage>
        <taxon>Eukaryota</taxon>
        <taxon>Viridiplantae</taxon>
        <taxon>Streptophyta</taxon>
        <taxon>Embryophyta</taxon>
        <taxon>Tracheophyta</taxon>
        <taxon>Spermatophyta</taxon>
        <taxon>Magnoliopsida</taxon>
        <taxon>eudicotyledons</taxon>
        <taxon>Gunneridae</taxon>
        <taxon>Pentapetalae</taxon>
        <taxon>rosids</taxon>
        <taxon>fabids</taxon>
        <taxon>Fagales</taxon>
        <taxon>Myricaceae</taxon>
        <taxon>Morella</taxon>
    </lineage>
</organism>
<feature type="region of interest" description="Disordered" evidence="1">
    <location>
        <begin position="154"/>
        <end position="186"/>
    </location>
</feature>
<evidence type="ECO:0000313" key="2">
    <source>
        <dbReference type="EMBL" id="KAB1215687.1"/>
    </source>
</evidence>
<sequence length="287" mass="31504">MAEDQHLYARDDRGQAQYDRADLFAWDDRGQDRQAPLSVEISRDALYARVKNAQKRPASPAKSSHQQPGSPVHEPVSKRTKSQWLKAHLAYIKERKNNVMLHLTIIDLPSHICAHMIKVFQSNSTTSLLPYPCLIMKFLSSSCITIPRNEPRLKLAQPLGPTTLNQSKSHRGPKKSFSSPSQGPMRSDMSYIVEALQLLTERSNTSSSVQSSLLATQQTMKLTLSKVLNDVATICKHLNVVGTQGASSMAGGVEDPDRSDSPLDDEDDELSAGAATAHSPSDADDST</sequence>
<gene>
    <name evidence="2" type="ORF">CJ030_MR4G009221</name>
</gene>
<protein>
    <submittedName>
        <fullName evidence="2">Uncharacterized protein</fullName>
    </submittedName>
</protein>
<feature type="region of interest" description="Disordered" evidence="1">
    <location>
        <begin position="245"/>
        <end position="287"/>
    </location>
</feature>
<feature type="region of interest" description="Disordered" evidence="1">
    <location>
        <begin position="52"/>
        <end position="80"/>
    </location>
</feature>
<keyword evidence="3" id="KW-1185">Reference proteome</keyword>
<proteinExistence type="predicted"/>
<name>A0A6A1VUT8_9ROSI</name>
<dbReference type="AlphaFoldDB" id="A0A6A1VUT8"/>
<comment type="caution">
    <text evidence="2">The sequence shown here is derived from an EMBL/GenBank/DDBJ whole genome shotgun (WGS) entry which is preliminary data.</text>
</comment>
<evidence type="ECO:0000313" key="3">
    <source>
        <dbReference type="Proteomes" id="UP000516437"/>
    </source>
</evidence>
<dbReference type="EMBL" id="RXIC02000022">
    <property type="protein sequence ID" value="KAB1215687.1"/>
    <property type="molecule type" value="Genomic_DNA"/>
</dbReference>